<evidence type="ECO:0000313" key="2">
    <source>
        <dbReference type="Proteomes" id="UP001516400"/>
    </source>
</evidence>
<dbReference type="Proteomes" id="UP001516400">
    <property type="component" value="Unassembled WGS sequence"/>
</dbReference>
<organism evidence="1 2">
    <name type="scientific">Cryptolaemus montrouzieri</name>
    <dbReference type="NCBI Taxonomy" id="559131"/>
    <lineage>
        <taxon>Eukaryota</taxon>
        <taxon>Metazoa</taxon>
        <taxon>Ecdysozoa</taxon>
        <taxon>Arthropoda</taxon>
        <taxon>Hexapoda</taxon>
        <taxon>Insecta</taxon>
        <taxon>Pterygota</taxon>
        <taxon>Neoptera</taxon>
        <taxon>Endopterygota</taxon>
        <taxon>Coleoptera</taxon>
        <taxon>Polyphaga</taxon>
        <taxon>Cucujiformia</taxon>
        <taxon>Coccinelloidea</taxon>
        <taxon>Coccinellidae</taxon>
        <taxon>Scymninae</taxon>
        <taxon>Scymnini</taxon>
        <taxon>Cryptolaemus</taxon>
    </lineage>
</organism>
<sequence>MIQESEELLEIQLRYLSEQEISSDKVPDITTQILTEGLRDKKENIIQNIDIVEDKENEKTINNEYCGDLISKCKRKSKDQINSDTKREWI</sequence>
<dbReference type="AlphaFoldDB" id="A0ABD2P8A9"/>
<gene>
    <name evidence="1" type="ORF">HHI36_001610</name>
</gene>
<evidence type="ECO:0000313" key="1">
    <source>
        <dbReference type="EMBL" id="KAL3287130.1"/>
    </source>
</evidence>
<keyword evidence="2" id="KW-1185">Reference proteome</keyword>
<comment type="caution">
    <text evidence="1">The sequence shown here is derived from an EMBL/GenBank/DDBJ whole genome shotgun (WGS) entry which is preliminary data.</text>
</comment>
<name>A0ABD2P8A9_9CUCU</name>
<proteinExistence type="predicted"/>
<protein>
    <submittedName>
        <fullName evidence="1">Uncharacterized protein</fullName>
    </submittedName>
</protein>
<reference evidence="1 2" key="1">
    <citation type="journal article" date="2021" name="BMC Biol.">
        <title>Horizontally acquired antibacterial genes associated with adaptive radiation of ladybird beetles.</title>
        <authorList>
            <person name="Li H.S."/>
            <person name="Tang X.F."/>
            <person name="Huang Y.H."/>
            <person name="Xu Z.Y."/>
            <person name="Chen M.L."/>
            <person name="Du X.Y."/>
            <person name="Qiu B.Y."/>
            <person name="Chen P.T."/>
            <person name="Zhang W."/>
            <person name="Slipinski A."/>
            <person name="Escalona H.E."/>
            <person name="Waterhouse R.M."/>
            <person name="Zwick A."/>
            <person name="Pang H."/>
        </authorList>
    </citation>
    <scope>NUCLEOTIDE SEQUENCE [LARGE SCALE GENOMIC DNA]</scope>
    <source>
        <strain evidence="1">SYSU2018</strain>
    </source>
</reference>
<dbReference type="EMBL" id="JABFTP020000185">
    <property type="protein sequence ID" value="KAL3287130.1"/>
    <property type="molecule type" value="Genomic_DNA"/>
</dbReference>
<accession>A0ABD2P8A9</accession>